<evidence type="ECO:0000313" key="1">
    <source>
        <dbReference type="EMBL" id="PSK14582.1"/>
    </source>
</evidence>
<sequence length="90" mass="10874">MAIMIRFSRDVRPDQRDDFALTNFQRDALERVNIWERRESSGEWHVIPEKANETGFLIGRLIMETVIPYLGIRRKCFFSGWWKGRKTLKW</sequence>
<dbReference type="Proteomes" id="UP000241645">
    <property type="component" value="Unassembled WGS sequence"/>
</dbReference>
<name>A0ABX5FXJ4_9BACL</name>
<reference evidence="1 2" key="1">
    <citation type="submission" date="2018-03" db="EMBL/GenBank/DDBJ databases">
        <title>Brevisbacillus phylogenomics.</title>
        <authorList>
            <person name="Dunlap C."/>
        </authorList>
    </citation>
    <scope>NUCLEOTIDE SEQUENCE [LARGE SCALE GENOMIC DNA]</scope>
    <source>
        <strain evidence="1 2">NRRL B-41110</strain>
    </source>
</reference>
<proteinExistence type="predicted"/>
<gene>
    <name evidence="1" type="ORF">C7R92_02980</name>
</gene>
<evidence type="ECO:0000313" key="2">
    <source>
        <dbReference type="Proteomes" id="UP000241645"/>
    </source>
</evidence>
<comment type="caution">
    <text evidence="1">The sequence shown here is derived from an EMBL/GenBank/DDBJ whole genome shotgun (WGS) entry which is preliminary data.</text>
</comment>
<organism evidence="1 2">
    <name type="scientific">Brevibacillus porteri</name>
    <dbReference type="NCBI Taxonomy" id="2126350"/>
    <lineage>
        <taxon>Bacteria</taxon>
        <taxon>Bacillati</taxon>
        <taxon>Bacillota</taxon>
        <taxon>Bacilli</taxon>
        <taxon>Bacillales</taxon>
        <taxon>Paenibacillaceae</taxon>
        <taxon>Brevibacillus</taxon>
    </lineage>
</organism>
<protein>
    <submittedName>
        <fullName evidence="1">Uncharacterized protein</fullName>
    </submittedName>
</protein>
<dbReference type="EMBL" id="PXZO01000002">
    <property type="protein sequence ID" value="PSK14582.1"/>
    <property type="molecule type" value="Genomic_DNA"/>
</dbReference>
<accession>A0ABX5FXJ4</accession>
<keyword evidence="2" id="KW-1185">Reference proteome</keyword>